<sequence length="432" mass="48146">MILPTFRIGFAATLLSLSLVLSPLTAGEWSVPLAGNTFHLDPSSGGRLPLADGALRLDRDREYSVYFHIDRPGPIEIAVEGKTRRGQAEIQAQVGDENFSASIGDSPTDPYSLGEVVIEKPGYVRVDLRSSSSDRRAAVMLSNLIVSSNVDGLKLDCVESNKGNMFYWGRRGPSVHLKYRLPQDTPLTYAYSEIMVPEGEDAMGTYFMANGFGEGYFGMQVNSDTERRVLFSVWSPFHTDNPADIPPEDRITTLAKGKEVHAQKFGNEGSGGQSYLVYPWKAGKTYRFLTEVQPDGDGNTRYTSWFSEQDADQWQLIASFRRPKTDVHLTNFHSFLENFSPAYGNVTRSAHYGNQWVGDTQGNWHEVTNAVLTGDNTARTRQRLDYAGGSESEHFFLRNCGFFSDRVELDQSFERAPSGSQPEVDLSKLPRS</sequence>
<dbReference type="Pfam" id="PF11958">
    <property type="entry name" value="DUF3472"/>
    <property type="match status" value="1"/>
</dbReference>
<feature type="domain" description="DUF5077" evidence="1">
    <location>
        <begin position="31"/>
        <end position="149"/>
    </location>
</feature>
<accession>A0A5C5YCH6</accession>
<evidence type="ECO:0000313" key="2">
    <source>
        <dbReference type="EMBL" id="TWT73080.1"/>
    </source>
</evidence>
<dbReference type="Pfam" id="PF16871">
    <property type="entry name" value="DUF5077"/>
    <property type="match status" value="1"/>
</dbReference>
<proteinExistence type="predicted"/>
<dbReference type="InterPro" id="IPR031712">
    <property type="entry name" value="DUF5077"/>
</dbReference>
<comment type="caution">
    <text evidence="2">The sequence shown here is derived from an EMBL/GenBank/DDBJ whole genome shotgun (WGS) entry which is preliminary data.</text>
</comment>
<evidence type="ECO:0000313" key="3">
    <source>
        <dbReference type="Proteomes" id="UP000318053"/>
    </source>
</evidence>
<dbReference type="Proteomes" id="UP000318053">
    <property type="component" value="Unassembled WGS sequence"/>
</dbReference>
<gene>
    <name evidence="2" type="ORF">CA85_15460</name>
</gene>
<protein>
    <recommendedName>
        <fullName evidence="1">DUF5077 domain-containing protein</fullName>
    </recommendedName>
</protein>
<name>A0A5C5YCH6_9BACT</name>
<keyword evidence="3" id="KW-1185">Reference proteome</keyword>
<dbReference type="RefSeq" id="WP_186774806.1">
    <property type="nucleotide sequence ID" value="NZ_SJPK01000003.1"/>
</dbReference>
<evidence type="ECO:0000259" key="1">
    <source>
        <dbReference type="Pfam" id="PF16871"/>
    </source>
</evidence>
<dbReference type="EMBL" id="SJPK01000003">
    <property type="protein sequence ID" value="TWT73080.1"/>
    <property type="molecule type" value="Genomic_DNA"/>
</dbReference>
<reference evidence="2 3" key="1">
    <citation type="submission" date="2019-02" db="EMBL/GenBank/DDBJ databases">
        <title>Deep-cultivation of Planctomycetes and their phenomic and genomic characterization uncovers novel biology.</title>
        <authorList>
            <person name="Wiegand S."/>
            <person name="Jogler M."/>
            <person name="Boedeker C."/>
            <person name="Pinto D."/>
            <person name="Vollmers J."/>
            <person name="Rivas-Marin E."/>
            <person name="Kohn T."/>
            <person name="Peeters S.H."/>
            <person name="Heuer A."/>
            <person name="Rast P."/>
            <person name="Oberbeckmann S."/>
            <person name="Bunk B."/>
            <person name="Jeske O."/>
            <person name="Meyerdierks A."/>
            <person name="Storesund J.E."/>
            <person name="Kallscheuer N."/>
            <person name="Luecker S."/>
            <person name="Lage O.M."/>
            <person name="Pohl T."/>
            <person name="Merkel B.J."/>
            <person name="Hornburger P."/>
            <person name="Mueller R.-W."/>
            <person name="Bruemmer F."/>
            <person name="Labrenz M."/>
            <person name="Spormann A.M."/>
            <person name="Op Den Camp H."/>
            <person name="Overmann J."/>
            <person name="Amann R."/>
            <person name="Jetten M.S.M."/>
            <person name="Mascher T."/>
            <person name="Medema M.H."/>
            <person name="Devos D.P."/>
            <person name="Kaster A.-K."/>
            <person name="Ovreas L."/>
            <person name="Rohde M."/>
            <person name="Galperin M.Y."/>
            <person name="Jogler C."/>
        </authorList>
    </citation>
    <scope>NUCLEOTIDE SEQUENCE [LARGE SCALE GENOMIC DNA]</scope>
    <source>
        <strain evidence="2 3">CA85</strain>
    </source>
</reference>
<dbReference type="AlphaFoldDB" id="A0A5C5YCH6"/>
<organism evidence="2 3">
    <name type="scientific">Allorhodopirellula solitaria</name>
    <dbReference type="NCBI Taxonomy" id="2527987"/>
    <lineage>
        <taxon>Bacteria</taxon>
        <taxon>Pseudomonadati</taxon>
        <taxon>Planctomycetota</taxon>
        <taxon>Planctomycetia</taxon>
        <taxon>Pirellulales</taxon>
        <taxon>Pirellulaceae</taxon>
        <taxon>Allorhodopirellula</taxon>
    </lineage>
</organism>
<dbReference type="InterPro" id="IPR021862">
    <property type="entry name" value="DUF3472"/>
</dbReference>